<name>A0AAX6GZS6_IRIPA</name>
<dbReference type="InterPro" id="IPR005120">
    <property type="entry name" value="UPF3_dom"/>
</dbReference>
<dbReference type="Pfam" id="PF03467">
    <property type="entry name" value="Smg4_UPF3"/>
    <property type="match status" value="1"/>
</dbReference>
<feature type="compositionally biased region" description="Polar residues" evidence="5">
    <location>
        <begin position="302"/>
        <end position="314"/>
    </location>
</feature>
<dbReference type="CDD" id="cd12455">
    <property type="entry name" value="RRM_like_Smg4_UPF3"/>
    <property type="match status" value="1"/>
</dbReference>
<evidence type="ECO:0000256" key="5">
    <source>
        <dbReference type="SAM" id="MobiDB-lite"/>
    </source>
</evidence>
<dbReference type="EMBL" id="JANAVB010044214">
    <property type="protein sequence ID" value="KAJ6792095.1"/>
    <property type="molecule type" value="Genomic_DNA"/>
</dbReference>
<accession>A0AAX6GZS6</accession>
<sequence>MKDPFGRTKVVMRHLPPAIAESALMEQIDGRFSGRYNWVRFRHGKTSQKNQRCSRAYVDLKRPDDVLEFADYFNGHTFVNEKGAQFKAMVEYAPSQCVPEARSKKDGREGTILKDPEYLEFLELLSKPVENLPSAEIQLERREAERAGAIKEAFVVTPLMDFIRQKRAARRSQRATGNGKLSRRAEVASVNSSGPSPKRSTEKRRGPNVMYVTRDGTKNGSGKDKSTYVLVSRKEQPLPAKPVLEGEPGTGSNGTVTGVAAGVETGKRRVTILKGKQREDSHGANSYVQVSDGLAQQKNIMSSSVRNSPASLSKQNHRQEASGRTVRSILTHKEGGQGASHTEQQMQTTNSEKDKRPPRPSIARPIAKDYASRSSLTSFSDNDSKRYINDKVSLNGPGSVSNTDKHDKRRRNKERPDRGVWATFRRSDESHPSEETLSSSSLSAQMPSDSLDSIQAMEAKVGSESLTLPNSCTGLGSNALTANHMPLRHGEISFSRSGEIRSGGGGGRLNPAPVENALRHVGRRGPAPNFKEVDSSMSLAEGRLSKRGPSGHGSHERQVWIQKSGSAS</sequence>
<dbReference type="InterPro" id="IPR035979">
    <property type="entry name" value="RBD_domain_sf"/>
</dbReference>
<evidence type="ECO:0000313" key="7">
    <source>
        <dbReference type="EMBL" id="KAJ6792095.1"/>
    </source>
</evidence>
<dbReference type="GO" id="GO:0000184">
    <property type="term" value="P:nuclear-transcribed mRNA catabolic process, nonsense-mediated decay"/>
    <property type="evidence" value="ECO:0007669"/>
    <property type="project" value="UniProtKB-KW"/>
</dbReference>
<evidence type="ECO:0000256" key="3">
    <source>
        <dbReference type="ARBA" id="ARBA00023161"/>
    </source>
</evidence>
<dbReference type="PANTHER" id="PTHR13112:SF0">
    <property type="entry name" value="FI21285P1"/>
    <property type="match status" value="1"/>
</dbReference>
<organism evidence="8 9">
    <name type="scientific">Iris pallida</name>
    <name type="common">Sweet iris</name>
    <dbReference type="NCBI Taxonomy" id="29817"/>
    <lineage>
        <taxon>Eukaryota</taxon>
        <taxon>Viridiplantae</taxon>
        <taxon>Streptophyta</taxon>
        <taxon>Embryophyta</taxon>
        <taxon>Tracheophyta</taxon>
        <taxon>Spermatophyta</taxon>
        <taxon>Magnoliopsida</taxon>
        <taxon>Liliopsida</taxon>
        <taxon>Asparagales</taxon>
        <taxon>Iridaceae</taxon>
        <taxon>Iridoideae</taxon>
        <taxon>Irideae</taxon>
        <taxon>Iris</taxon>
    </lineage>
</organism>
<feature type="compositionally biased region" description="Polar residues" evidence="5">
    <location>
        <begin position="372"/>
        <end position="381"/>
    </location>
</feature>
<feature type="compositionally biased region" description="Basic and acidic residues" evidence="5">
    <location>
        <begin position="425"/>
        <end position="434"/>
    </location>
</feature>
<evidence type="ECO:0000313" key="8">
    <source>
        <dbReference type="EMBL" id="KAJ6834073.1"/>
    </source>
</evidence>
<feature type="region of interest" description="Disordered" evidence="5">
    <location>
        <begin position="302"/>
        <end position="449"/>
    </location>
</feature>
<evidence type="ECO:0000256" key="4">
    <source>
        <dbReference type="ARBA" id="ARBA00023242"/>
    </source>
</evidence>
<keyword evidence="9" id="KW-1185">Reference proteome</keyword>
<dbReference type="GO" id="GO:0005730">
    <property type="term" value="C:nucleolus"/>
    <property type="evidence" value="ECO:0007669"/>
    <property type="project" value="TreeGrafter"/>
</dbReference>
<dbReference type="SUPFAM" id="SSF54928">
    <property type="entry name" value="RNA-binding domain, RBD"/>
    <property type="match status" value="1"/>
</dbReference>
<dbReference type="Proteomes" id="UP001140949">
    <property type="component" value="Unassembled WGS sequence"/>
</dbReference>
<dbReference type="PANTHER" id="PTHR13112">
    <property type="entry name" value="UPF3 REGULATOR OF NONSENSE TRANSCRIPTS-LIKE PROTEIN"/>
    <property type="match status" value="1"/>
</dbReference>
<evidence type="ECO:0000259" key="6">
    <source>
        <dbReference type="Pfam" id="PF03467"/>
    </source>
</evidence>
<comment type="subcellular location">
    <subcellularLocation>
        <location evidence="1">Nucleus</location>
    </subcellularLocation>
</comment>
<dbReference type="InterPro" id="IPR039722">
    <property type="entry name" value="Upf3"/>
</dbReference>
<keyword evidence="3" id="KW-0866">Nonsense-mediated mRNA decay</keyword>
<feature type="compositionally biased region" description="Low complexity" evidence="5">
    <location>
        <begin position="435"/>
        <end position="449"/>
    </location>
</feature>
<reference evidence="8" key="2">
    <citation type="submission" date="2023-04" db="EMBL/GenBank/DDBJ databases">
        <authorList>
            <person name="Bruccoleri R.E."/>
            <person name="Oakeley E.J."/>
            <person name="Faust A.-M."/>
            <person name="Dessus-Babus S."/>
            <person name="Altorfer M."/>
            <person name="Burckhardt D."/>
            <person name="Oertli M."/>
            <person name="Naumann U."/>
            <person name="Petersen F."/>
            <person name="Wong J."/>
        </authorList>
    </citation>
    <scope>NUCLEOTIDE SEQUENCE</scope>
    <source>
        <strain evidence="8">GSM-AAB239-AS_SAM_17_03QT</strain>
        <tissue evidence="8">Leaf</tissue>
    </source>
</reference>
<evidence type="ECO:0000313" key="9">
    <source>
        <dbReference type="Proteomes" id="UP001140949"/>
    </source>
</evidence>
<dbReference type="GO" id="GO:0003729">
    <property type="term" value="F:mRNA binding"/>
    <property type="evidence" value="ECO:0007669"/>
    <property type="project" value="TreeGrafter"/>
</dbReference>
<feature type="compositionally biased region" description="Basic and acidic residues" evidence="5">
    <location>
        <begin position="215"/>
        <end position="236"/>
    </location>
</feature>
<evidence type="ECO:0000256" key="2">
    <source>
        <dbReference type="ARBA" id="ARBA00005991"/>
    </source>
</evidence>
<protein>
    <submittedName>
        <fullName evidence="8">Regulator of nonsense transcripts UPF3-like</fullName>
    </submittedName>
</protein>
<comment type="similarity">
    <text evidence="2">Belongs to the RENT3 family.</text>
</comment>
<dbReference type="GO" id="GO:0005737">
    <property type="term" value="C:cytoplasm"/>
    <property type="evidence" value="ECO:0007669"/>
    <property type="project" value="TreeGrafter"/>
</dbReference>
<dbReference type="AlphaFoldDB" id="A0AAX6GZS6"/>
<reference evidence="8" key="1">
    <citation type="journal article" date="2023" name="GigaByte">
        <title>Genome assembly of the bearded iris, Iris pallida Lam.</title>
        <authorList>
            <person name="Bruccoleri R.E."/>
            <person name="Oakeley E.J."/>
            <person name="Faust A.M.E."/>
            <person name="Altorfer M."/>
            <person name="Dessus-Babus S."/>
            <person name="Burckhardt D."/>
            <person name="Oertli M."/>
            <person name="Naumann U."/>
            <person name="Petersen F."/>
            <person name="Wong J."/>
        </authorList>
    </citation>
    <scope>NUCLEOTIDE SEQUENCE</scope>
    <source>
        <strain evidence="8">GSM-AAB239-AS_SAM_17_03QT</strain>
    </source>
</reference>
<dbReference type="EMBL" id="JANAVB010014751">
    <property type="protein sequence ID" value="KAJ6834073.1"/>
    <property type="molecule type" value="Genomic_DNA"/>
</dbReference>
<feature type="domain" description="UPF3" evidence="6">
    <location>
        <begin position="7"/>
        <end position="168"/>
    </location>
</feature>
<feature type="region of interest" description="Disordered" evidence="5">
    <location>
        <begin position="167"/>
        <end position="258"/>
    </location>
</feature>
<feature type="compositionally biased region" description="Polar residues" evidence="5">
    <location>
        <begin position="339"/>
        <end position="350"/>
    </location>
</feature>
<feature type="region of interest" description="Disordered" evidence="5">
    <location>
        <begin position="521"/>
        <end position="568"/>
    </location>
</feature>
<comment type="caution">
    <text evidence="8">The sequence shown here is derived from an EMBL/GenBank/DDBJ whole genome shotgun (WGS) entry which is preliminary data.</text>
</comment>
<dbReference type="Gene3D" id="3.30.70.330">
    <property type="match status" value="1"/>
</dbReference>
<keyword evidence="4" id="KW-0539">Nucleus</keyword>
<proteinExistence type="inferred from homology"/>
<evidence type="ECO:0000256" key="1">
    <source>
        <dbReference type="ARBA" id="ARBA00004123"/>
    </source>
</evidence>
<gene>
    <name evidence="7" type="ORF">M6B38_242070</name>
    <name evidence="8" type="ORF">M6B38_339260</name>
</gene>
<dbReference type="InterPro" id="IPR012677">
    <property type="entry name" value="Nucleotide-bd_a/b_plait_sf"/>
</dbReference>
<dbReference type="GO" id="GO:0045727">
    <property type="term" value="P:positive regulation of translation"/>
    <property type="evidence" value="ECO:0007669"/>
    <property type="project" value="TreeGrafter"/>
</dbReference>